<accession>A0A9D9DRA0</accession>
<comment type="caution">
    <text evidence="1">The sequence shown here is derived from an EMBL/GenBank/DDBJ whole genome shotgun (WGS) entry which is preliminary data.</text>
</comment>
<proteinExistence type="predicted"/>
<gene>
    <name evidence="1" type="ORF">IAC76_08205</name>
</gene>
<sequence>MKIISLLISLLIFTSLGLQVFAEEIELNLDDSQPPIEQQQSPAPIILAPKWEEFCEPGYENVNASDKADILNILSFVKSERAKRTYWAERRESFNKYLNYCKAKVDDNERGECYTELRQIENNKNEVYNSQRKQGLYQSDMIIKDSSK</sequence>
<dbReference type="EMBL" id="JADIND010000184">
    <property type="protein sequence ID" value="MBO8431353.1"/>
    <property type="molecule type" value="Genomic_DNA"/>
</dbReference>
<protein>
    <submittedName>
        <fullName evidence="1">Uncharacterized protein</fullName>
    </submittedName>
</protein>
<evidence type="ECO:0000313" key="2">
    <source>
        <dbReference type="Proteomes" id="UP000823632"/>
    </source>
</evidence>
<reference evidence="1" key="2">
    <citation type="journal article" date="2021" name="PeerJ">
        <title>Extensive microbial diversity within the chicken gut microbiome revealed by metagenomics and culture.</title>
        <authorList>
            <person name="Gilroy R."/>
            <person name="Ravi A."/>
            <person name="Getino M."/>
            <person name="Pursley I."/>
            <person name="Horton D.L."/>
            <person name="Alikhan N.F."/>
            <person name="Baker D."/>
            <person name="Gharbi K."/>
            <person name="Hall N."/>
            <person name="Watson M."/>
            <person name="Adriaenssens E.M."/>
            <person name="Foster-Nyarko E."/>
            <person name="Jarju S."/>
            <person name="Secka A."/>
            <person name="Antonio M."/>
            <person name="Oren A."/>
            <person name="Chaudhuri R.R."/>
            <person name="La Ragione R."/>
            <person name="Hildebrand F."/>
            <person name="Pallen M.J."/>
        </authorList>
    </citation>
    <scope>NUCLEOTIDE SEQUENCE</scope>
    <source>
        <strain evidence="1">10192</strain>
    </source>
</reference>
<name>A0A9D9DRA0_9BACT</name>
<dbReference type="AlphaFoldDB" id="A0A9D9DRA0"/>
<reference evidence="1" key="1">
    <citation type="submission" date="2020-10" db="EMBL/GenBank/DDBJ databases">
        <authorList>
            <person name="Gilroy R."/>
        </authorList>
    </citation>
    <scope>NUCLEOTIDE SEQUENCE</scope>
    <source>
        <strain evidence="1">10192</strain>
    </source>
</reference>
<organism evidence="1 2">
    <name type="scientific">Candidatus Scatousia excrementipullorum</name>
    <dbReference type="NCBI Taxonomy" id="2840936"/>
    <lineage>
        <taxon>Bacteria</taxon>
        <taxon>Candidatus Scatousia</taxon>
    </lineage>
</organism>
<dbReference type="Proteomes" id="UP000823632">
    <property type="component" value="Unassembled WGS sequence"/>
</dbReference>
<evidence type="ECO:0000313" key="1">
    <source>
        <dbReference type="EMBL" id="MBO8431353.1"/>
    </source>
</evidence>